<gene>
    <name evidence="1" type="ORF">AYI69_g9949</name>
</gene>
<dbReference type="AlphaFoldDB" id="A0A1R1X946"/>
<dbReference type="OrthoDB" id="5577072at2759"/>
<dbReference type="Proteomes" id="UP000187429">
    <property type="component" value="Unassembled WGS sequence"/>
</dbReference>
<dbReference type="EMBL" id="LSSM01006239">
    <property type="protein sequence ID" value="OMJ11154.1"/>
    <property type="molecule type" value="Genomic_DNA"/>
</dbReference>
<accession>A0A1R1X946</accession>
<sequence>MKKFQLKRAPIKTKVSQDKDLQNATNVNSVDLGTRLNIASDKQECKSFTKTDKDSAGQTPQTKAIKFQMQKTSSSFAKPITDKKLKSSFGYNTNEESKTNKILIDKIEGNKIFR</sequence>
<protein>
    <submittedName>
        <fullName evidence="1">Uncharacterized protein</fullName>
    </submittedName>
</protein>
<keyword evidence="2" id="KW-1185">Reference proteome</keyword>
<reference evidence="2" key="1">
    <citation type="submission" date="2017-01" db="EMBL/GenBank/DDBJ databases">
        <authorList>
            <person name="Wang Y."/>
            <person name="White M."/>
            <person name="Kvist S."/>
            <person name="Moncalvo J.-M."/>
        </authorList>
    </citation>
    <scope>NUCLEOTIDE SEQUENCE [LARGE SCALE GENOMIC DNA]</scope>
    <source>
        <strain evidence="2">ID-206-W2</strain>
    </source>
</reference>
<evidence type="ECO:0000313" key="2">
    <source>
        <dbReference type="Proteomes" id="UP000187429"/>
    </source>
</evidence>
<name>A0A1R1X946_9FUNG</name>
<comment type="caution">
    <text evidence="1">The sequence shown here is derived from an EMBL/GenBank/DDBJ whole genome shotgun (WGS) entry which is preliminary data.</text>
</comment>
<organism evidence="1 2">
    <name type="scientific">Smittium culicis</name>
    <dbReference type="NCBI Taxonomy" id="133412"/>
    <lineage>
        <taxon>Eukaryota</taxon>
        <taxon>Fungi</taxon>
        <taxon>Fungi incertae sedis</taxon>
        <taxon>Zoopagomycota</taxon>
        <taxon>Kickxellomycotina</taxon>
        <taxon>Harpellomycetes</taxon>
        <taxon>Harpellales</taxon>
        <taxon>Legeriomycetaceae</taxon>
        <taxon>Smittium</taxon>
    </lineage>
</organism>
<evidence type="ECO:0000313" key="1">
    <source>
        <dbReference type="EMBL" id="OMJ11154.1"/>
    </source>
</evidence>
<proteinExistence type="predicted"/>